<evidence type="ECO:0000313" key="3">
    <source>
        <dbReference type="EMBL" id="GBN58233.1"/>
    </source>
</evidence>
<organism evidence="2 4">
    <name type="scientific">Araneus ventricosus</name>
    <name type="common">Orbweaver spider</name>
    <name type="synonym">Epeira ventricosa</name>
    <dbReference type="NCBI Taxonomy" id="182803"/>
    <lineage>
        <taxon>Eukaryota</taxon>
        <taxon>Metazoa</taxon>
        <taxon>Ecdysozoa</taxon>
        <taxon>Arthropoda</taxon>
        <taxon>Chelicerata</taxon>
        <taxon>Arachnida</taxon>
        <taxon>Araneae</taxon>
        <taxon>Araneomorphae</taxon>
        <taxon>Entelegynae</taxon>
        <taxon>Araneoidea</taxon>
        <taxon>Araneidae</taxon>
        <taxon>Araneus</taxon>
    </lineage>
</organism>
<reference evidence="2 4" key="1">
    <citation type="journal article" date="2019" name="Sci. Rep.">
        <title>Orb-weaving spider Araneus ventricosus genome elucidates the spidroin gene catalogue.</title>
        <authorList>
            <person name="Kono N."/>
            <person name="Nakamura H."/>
            <person name="Ohtoshi R."/>
            <person name="Moran D.A.P."/>
            <person name="Shinohara A."/>
            <person name="Yoshida Y."/>
            <person name="Fujiwara M."/>
            <person name="Mori M."/>
            <person name="Tomita M."/>
            <person name="Arakawa K."/>
        </authorList>
    </citation>
    <scope>NUCLEOTIDE SEQUENCE [LARGE SCALE GENOMIC DNA]</scope>
</reference>
<dbReference type="Proteomes" id="UP000499080">
    <property type="component" value="Unassembled WGS sequence"/>
</dbReference>
<evidence type="ECO:0000313" key="2">
    <source>
        <dbReference type="EMBL" id="GBN58092.1"/>
    </source>
</evidence>
<comment type="caution">
    <text evidence="2">The sequence shown here is derived from an EMBL/GenBank/DDBJ whole genome shotgun (WGS) entry which is preliminary data.</text>
</comment>
<dbReference type="EMBL" id="BGPR01012865">
    <property type="protein sequence ID" value="GBN58092.1"/>
    <property type="molecule type" value="Genomic_DNA"/>
</dbReference>
<gene>
    <name evidence="3" type="ORF">AVEN_212128_1</name>
    <name evidence="2" type="ORF">AVEN_92810_1</name>
</gene>
<name>A0A4Y2Q4E5_ARAVE</name>
<evidence type="ECO:0000256" key="1">
    <source>
        <dbReference type="SAM" id="MobiDB-lite"/>
    </source>
</evidence>
<sequence>MKLSTMRQKARKYWSTMPATHRGSGRRQQVVAAVDSSVGSGARVWGNLDSGCAGARRQPANHTAIDQWLRCGRLGNGTLHSRKCIYRYRRTRM</sequence>
<proteinExistence type="predicted"/>
<accession>A0A4Y2Q4E5</accession>
<keyword evidence="4" id="KW-1185">Reference proteome</keyword>
<dbReference type="EMBL" id="BGPR01012894">
    <property type="protein sequence ID" value="GBN58233.1"/>
    <property type="molecule type" value="Genomic_DNA"/>
</dbReference>
<feature type="region of interest" description="Disordered" evidence="1">
    <location>
        <begin position="1"/>
        <end position="28"/>
    </location>
</feature>
<evidence type="ECO:0000313" key="4">
    <source>
        <dbReference type="Proteomes" id="UP000499080"/>
    </source>
</evidence>
<dbReference type="AlphaFoldDB" id="A0A4Y2Q4E5"/>
<protein>
    <submittedName>
        <fullName evidence="2">Uncharacterized protein</fullName>
    </submittedName>
</protein>